<dbReference type="InterPro" id="IPR012334">
    <property type="entry name" value="Pectin_lyas_fold"/>
</dbReference>
<dbReference type="GO" id="GO:0005576">
    <property type="term" value="C:extracellular region"/>
    <property type="evidence" value="ECO:0007669"/>
    <property type="project" value="UniProtKB-SubCell"/>
</dbReference>
<dbReference type="InterPro" id="IPR011050">
    <property type="entry name" value="Pectin_lyase_fold/virulence"/>
</dbReference>
<evidence type="ECO:0000313" key="11">
    <source>
        <dbReference type="Proteomes" id="UP000605253"/>
    </source>
</evidence>
<keyword evidence="6" id="KW-0472">Membrane</keyword>
<keyword evidence="5 9" id="KW-0732">Signal</keyword>
<evidence type="ECO:0000256" key="4">
    <source>
        <dbReference type="ARBA" id="ARBA00022525"/>
    </source>
</evidence>
<dbReference type="NCBIfam" id="NF041518">
    <property type="entry name" value="choice_anch_Q"/>
    <property type="match status" value="2"/>
</dbReference>
<sequence>MKQIASQKTCLLIGLLSLLIIGKTNAQVCRVSVNGTSSASGASWQQTKDLQSALNNPAQCTEIWVKSGTYYPTAGTDRDISFTIKHNVKLYGGFYGTETTRSQRDPINNKAVLSGNIGSPSDSIDNSRRVIHIFSNSVGTRIGSSTKIDGFIIRDGNSYSSNGAGMSCIAISDGWCEPNIHNVDFVSNFAQNGGAIYLYADDGMRSQPNFVNVRFISNRAFSYTQGHGNGGAVYIHTGYTGNSQVNPFFHENEFLNNMAQEQGGAIYNSSNNDGEVHMPVAYSTFSGNSAKLGGAIANESHNYSELIIYNSTFYNNSAETGGAIYDGDYRHTTDLNNVTLADNSASVSGGAIHNVHYNLHINNSILWGNTAPLGSQITLDDADVRAYYSVIQGGCNAIASLSASNRLCQMIYTTDPKLGSLAMNGGFTRTMLLGTGSSAINKGDTLECLNKDQRGIARPQNGQCDVGAVEMLQSCRVTSNGSASANGSDWQAQAMDLQTALTTPSCREVWIKTGTYKPTNTTNRSLSFTVQPGVTVMGGFAGTEDSPNERDVENNPVILSGDIGHANDPVDNSYHVLYLDGTQGTKILANTVIMDLEIHDGYGSLGSFDFPNNSGAGLFCDGSGTGNACSPYIANVRFYNNQTPGGSGGALFNQANNEGESQPQLMNVIFEDNSTQYNGGAMYNNGLNSGNSSPVVVNGTFLNNTAGNGGGAIYNNGNHGRSSGTFLLSRFSSNQADYGGAVYNSGQDLGMSNPVFSDVTFNSNVANFDGGAFYSAGWNSGQSQPVIKNVNFKSNTAIRGGALFLHDSAALGTAQISNSTFDQNSAVDGGALYNDGENGTAHPTISNTTFYGNSALDNGGAIHNNGEDGDSSPDLLNVTFSGNQANYGAAMFSTGGLNGVSSPTMRHIIMWGNTATTEGDTVYHSQAESTIDDSILEYGCPNVGYGHTNCTNIIDQNPLLGPLADNGGHSKTMLPAPNSPAIDAGDNNHCPGEDQRGESRPKGLACDIGSVETDQQGPSDIIFKDGFDN</sequence>
<comment type="subcellular location">
    <subcellularLocation>
        <location evidence="1">Cell envelope</location>
    </subcellularLocation>
    <subcellularLocation>
        <location evidence="2">Cell outer membrane</location>
    </subcellularLocation>
    <subcellularLocation>
        <location evidence="3">Secreted</location>
    </subcellularLocation>
</comment>
<dbReference type="RefSeq" id="WP_188365081.1">
    <property type="nucleotide sequence ID" value="NZ_BAABJF010000002.1"/>
</dbReference>
<dbReference type="AlphaFoldDB" id="A0A917FPE0"/>
<dbReference type="PANTHER" id="PTHR11319:SF35">
    <property type="entry name" value="OUTER MEMBRANE PROTEIN PMPC-RELATED"/>
    <property type="match status" value="1"/>
</dbReference>
<comment type="caution">
    <text evidence="10">The sequence shown here is derived from an EMBL/GenBank/DDBJ whole genome shotgun (WGS) entry which is preliminary data.</text>
</comment>
<proteinExistence type="predicted"/>
<keyword evidence="11" id="KW-1185">Reference proteome</keyword>
<dbReference type="InterPro" id="IPR059226">
    <property type="entry name" value="Choice_anch_Q_dom"/>
</dbReference>
<keyword evidence="7" id="KW-0998">Cell outer membrane</keyword>
<dbReference type="GO" id="GO:0009279">
    <property type="term" value="C:cell outer membrane"/>
    <property type="evidence" value="ECO:0007669"/>
    <property type="project" value="UniProtKB-SubCell"/>
</dbReference>
<evidence type="ECO:0000313" key="10">
    <source>
        <dbReference type="EMBL" id="GGF94572.1"/>
    </source>
</evidence>
<evidence type="ECO:0000256" key="9">
    <source>
        <dbReference type="SAM" id="SignalP"/>
    </source>
</evidence>
<accession>A0A917FPE0</accession>
<feature type="region of interest" description="Disordered" evidence="8">
    <location>
        <begin position="965"/>
        <end position="1029"/>
    </location>
</feature>
<dbReference type="PANTHER" id="PTHR11319">
    <property type="entry name" value="G PROTEIN-COUPLED RECEPTOR-RELATED"/>
    <property type="match status" value="1"/>
</dbReference>
<name>A0A917FPE0_9GAMM</name>
<evidence type="ECO:0000256" key="6">
    <source>
        <dbReference type="ARBA" id="ARBA00023136"/>
    </source>
</evidence>
<dbReference type="Pfam" id="PF02415">
    <property type="entry name" value="Chlam_PMP"/>
    <property type="match status" value="6"/>
</dbReference>
<dbReference type="EMBL" id="BMEO01000005">
    <property type="protein sequence ID" value="GGF94572.1"/>
    <property type="molecule type" value="Genomic_DNA"/>
</dbReference>
<dbReference type="Gene3D" id="2.160.20.10">
    <property type="entry name" value="Single-stranded right-handed beta-helix, Pectin lyase-like"/>
    <property type="match status" value="2"/>
</dbReference>
<evidence type="ECO:0000256" key="3">
    <source>
        <dbReference type="ARBA" id="ARBA00004613"/>
    </source>
</evidence>
<feature type="chain" id="PRO_5037458181" description="Outer membrane repeat protein" evidence="9">
    <location>
        <begin position="27"/>
        <end position="1029"/>
    </location>
</feature>
<reference evidence="10" key="1">
    <citation type="journal article" date="2014" name="Int. J. Syst. Evol. Microbiol.">
        <title>Complete genome sequence of Corynebacterium casei LMG S-19264T (=DSM 44701T), isolated from a smear-ripened cheese.</title>
        <authorList>
            <consortium name="US DOE Joint Genome Institute (JGI-PGF)"/>
            <person name="Walter F."/>
            <person name="Albersmeier A."/>
            <person name="Kalinowski J."/>
            <person name="Ruckert C."/>
        </authorList>
    </citation>
    <scope>NUCLEOTIDE SEQUENCE</scope>
    <source>
        <strain evidence="10">CGMCC 1.12181</strain>
    </source>
</reference>
<feature type="compositionally biased region" description="Basic and acidic residues" evidence="8">
    <location>
        <begin position="991"/>
        <end position="1001"/>
    </location>
</feature>
<dbReference type="InterPro" id="IPR003368">
    <property type="entry name" value="POMP_repeat"/>
</dbReference>
<evidence type="ECO:0008006" key="12">
    <source>
        <dbReference type="Google" id="ProtNLM"/>
    </source>
</evidence>
<protein>
    <recommendedName>
        <fullName evidence="12">Outer membrane repeat protein</fullName>
    </recommendedName>
</protein>
<organism evidence="10 11">
    <name type="scientific">Marinicella pacifica</name>
    <dbReference type="NCBI Taxonomy" id="1171543"/>
    <lineage>
        <taxon>Bacteria</taxon>
        <taxon>Pseudomonadati</taxon>
        <taxon>Pseudomonadota</taxon>
        <taxon>Gammaproteobacteria</taxon>
        <taxon>Lysobacterales</taxon>
        <taxon>Marinicellaceae</taxon>
        <taxon>Marinicella</taxon>
    </lineage>
</organism>
<evidence type="ECO:0000256" key="7">
    <source>
        <dbReference type="ARBA" id="ARBA00023237"/>
    </source>
</evidence>
<keyword evidence="4" id="KW-0964">Secreted</keyword>
<evidence type="ECO:0000256" key="2">
    <source>
        <dbReference type="ARBA" id="ARBA00004442"/>
    </source>
</evidence>
<feature type="signal peptide" evidence="9">
    <location>
        <begin position="1"/>
        <end position="26"/>
    </location>
</feature>
<gene>
    <name evidence="10" type="ORF">GCM10011365_14850</name>
</gene>
<dbReference type="Proteomes" id="UP000605253">
    <property type="component" value="Unassembled WGS sequence"/>
</dbReference>
<reference evidence="10" key="2">
    <citation type="submission" date="2020-09" db="EMBL/GenBank/DDBJ databases">
        <authorList>
            <person name="Sun Q."/>
            <person name="Zhou Y."/>
        </authorList>
    </citation>
    <scope>NUCLEOTIDE SEQUENCE</scope>
    <source>
        <strain evidence="10">CGMCC 1.12181</strain>
    </source>
</reference>
<evidence type="ECO:0000256" key="8">
    <source>
        <dbReference type="SAM" id="MobiDB-lite"/>
    </source>
</evidence>
<evidence type="ECO:0000256" key="1">
    <source>
        <dbReference type="ARBA" id="ARBA00004196"/>
    </source>
</evidence>
<dbReference type="SUPFAM" id="SSF51126">
    <property type="entry name" value="Pectin lyase-like"/>
    <property type="match status" value="3"/>
</dbReference>
<evidence type="ECO:0000256" key="5">
    <source>
        <dbReference type="ARBA" id="ARBA00022729"/>
    </source>
</evidence>